<dbReference type="OrthoDB" id="3358017at2759"/>
<feature type="transmembrane region" description="Helical" evidence="5">
    <location>
        <begin position="127"/>
        <end position="148"/>
    </location>
</feature>
<dbReference type="Pfam" id="PF04479">
    <property type="entry name" value="RTA1"/>
    <property type="match status" value="1"/>
</dbReference>
<gene>
    <name evidence="6" type="primary">RTM1</name>
    <name evidence="6" type="ORF">CLCR_03636</name>
</gene>
<feature type="transmembrane region" description="Helical" evidence="5">
    <location>
        <begin position="15"/>
        <end position="35"/>
    </location>
</feature>
<evidence type="ECO:0000256" key="2">
    <source>
        <dbReference type="ARBA" id="ARBA00022692"/>
    </source>
</evidence>
<evidence type="ECO:0000256" key="1">
    <source>
        <dbReference type="ARBA" id="ARBA00004141"/>
    </source>
</evidence>
<organism evidence="6 7">
    <name type="scientific">Cladophialophora carrionii</name>
    <dbReference type="NCBI Taxonomy" id="86049"/>
    <lineage>
        <taxon>Eukaryota</taxon>
        <taxon>Fungi</taxon>
        <taxon>Dikarya</taxon>
        <taxon>Ascomycota</taxon>
        <taxon>Pezizomycotina</taxon>
        <taxon>Eurotiomycetes</taxon>
        <taxon>Chaetothyriomycetidae</taxon>
        <taxon>Chaetothyriales</taxon>
        <taxon>Herpotrichiellaceae</taxon>
        <taxon>Cladophialophora</taxon>
    </lineage>
</organism>
<dbReference type="STRING" id="86049.A0A1C1CGU3"/>
<keyword evidence="4 5" id="KW-0472">Membrane</keyword>
<dbReference type="VEuPathDB" id="FungiDB:CLCR_03636"/>
<feature type="transmembrane region" description="Helical" evidence="5">
    <location>
        <begin position="81"/>
        <end position="106"/>
    </location>
</feature>
<evidence type="ECO:0000313" key="6">
    <source>
        <dbReference type="EMBL" id="OCT47687.1"/>
    </source>
</evidence>
<keyword evidence="2 5" id="KW-0812">Transmembrane</keyword>
<comment type="caution">
    <text evidence="6">The sequence shown here is derived from an EMBL/GenBank/DDBJ whole genome shotgun (WGS) entry which is preliminary data.</text>
</comment>
<feature type="transmembrane region" description="Helical" evidence="5">
    <location>
        <begin position="205"/>
        <end position="223"/>
    </location>
</feature>
<evidence type="ECO:0000256" key="3">
    <source>
        <dbReference type="ARBA" id="ARBA00022989"/>
    </source>
</evidence>
<dbReference type="PANTHER" id="PTHR31465:SF35">
    <property type="entry name" value="RTA1 DOMAIN PROTEIN-RELATED"/>
    <property type="match status" value="1"/>
</dbReference>
<proteinExistence type="predicted"/>
<evidence type="ECO:0000256" key="4">
    <source>
        <dbReference type="ARBA" id="ARBA00023136"/>
    </source>
</evidence>
<dbReference type="EMBL" id="LGRB01000013">
    <property type="protein sequence ID" value="OCT47687.1"/>
    <property type="molecule type" value="Genomic_DNA"/>
</dbReference>
<feature type="transmembrane region" description="Helical" evidence="5">
    <location>
        <begin position="47"/>
        <end position="69"/>
    </location>
</feature>
<feature type="transmembrane region" description="Helical" evidence="5">
    <location>
        <begin position="163"/>
        <end position="185"/>
    </location>
</feature>
<dbReference type="AlphaFoldDB" id="A0A1C1CGU3"/>
<evidence type="ECO:0000256" key="5">
    <source>
        <dbReference type="SAM" id="Phobius"/>
    </source>
</evidence>
<sequence length="286" mass="31896">MAKVDNYYKHYVPCVPAAVAAGLIFAVLTIAHLAMMIKSNPRRKFTIAFVIGGTLLLVDSVQGEVIGFFTRAASHYHVDSLALYLVQVLLIVLSPILLAASVYMFLGRLISAAGGEHYSPIKRKWMSKVFLLGDWLCLQVQSSGVSWLGNAKSASAIQGARDVVLAGLALQVLFFIFFLSVAATWQARVRYLPLWERCREASLPLGRILLSLYLIGILMVARNVYRLAEYAQGEDGYLNSYEWPMYCFDAVLMAALMAIALFWYTIELQPKNRQQALQLRTTNTVS</sequence>
<comment type="subcellular location">
    <subcellularLocation>
        <location evidence="1">Membrane</location>
        <topology evidence="1">Multi-pass membrane protein</topology>
    </subcellularLocation>
</comment>
<accession>A0A1C1CGU3</accession>
<dbReference type="Proteomes" id="UP000094526">
    <property type="component" value="Unassembled WGS sequence"/>
</dbReference>
<dbReference type="eggNOG" id="ENOG502QURG">
    <property type="taxonomic scope" value="Eukaryota"/>
</dbReference>
<protein>
    <submittedName>
        <fullName evidence="6">Protein RTM1</fullName>
    </submittedName>
</protein>
<feature type="transmembrane region" description="Helical" evidence="5">
    <location>
        <begin position="243"/>
        <end position="264"/>
    </location>
</feature>
<dbReference type="PANTHER" id="PTHR31465">
    <property type="entry name" value="PROTEIN RTA1-RELATED"/>
    <property type="match status" value="1"/>
</dbReference>
<name>A0A1C1CGU3_9EURO</name>
<reference evidence="7" key="1">
    <citation type="submission" date="2015-07" db="EMBL/GenBank/DDBJ databases">
        <authorList>
            <person name="Teixeira M.M."/>
            <person name="Souza R.C."/>
            <person name="Almeida L.G."/>
            <person name="Vicente V.A."/>
            <person name="de Hoog S."/>
            <person name="Bocca A.L."/>
            <person name="de Almeida S.R."/>
            <person name="Vasconcelos A.T."/>
            <person name="Felipe M.S."/>
        </authorList>
    </citation>
    <scope>NUCLEOTIDE SEQUENCE [LARGE SCALE GENOMIC DNA]</scope>
    <source>
        <strain evidence="7">KSF</strain>
    </source>
</reference>
<evidence type="ECO:0000313" key="7">
    <source>
        <dbReference type="Proteomes" id="UP000094526"/>
    </source>
</evidence>
<dbReference type="InterPro" id="IPR007568">
    <property type="entry name" value="RTA1"/>
</dbReference>
<dbReference type="GO" id="GO:0016020">
    <property type="term" value="C:membrane"/>
    <property type="evidence" value="ECO:0007669"/>
    <property type="project" value="UniProtKB-SubCell"/>
</dbReference>
<dbReference type="VEuPathDB" id="FungiDB:G647_04654"/>
<keyword evidence="3 5" id="KW-1133">Transmembrane helix</keyword>
<keyword evidence="7" id="KW-1185">Reference proteome</keyword>